<evidence type="ECO:0000256" key="1">
    <source>
        <dbReference type="SAM" id="MobiDB-lite"/>
    </source>
</evidence>
<feature type="non-terminal residue" evidence="2">
    <location>
        <position position="520"/>
    </location>
</feature>
<feature type="non-terminal residue" evidence="2">
    <location>
        <position position="1"/>
    </location>
</feature>
<organism evidence="2">
    <name type="scientific">Trepomonas sp. PC1</name>
    <dbReference type="NCBI Taxonomy" id="1076344"/>
    <lineage>
        <taxon>Eukaryota</taxon>
        <taxon>Metamonada</taxon>
        <taxon>Diplomonadida</taxon>
        <taxon>Hexamitidae</taxon>
        <taxon>Hexamitinae</taxon>
        <taxon>Trepomonas</taxon>
    </lineage>
</organism>
<protein>
    <submittedName>
        <fullName evidence="2">Uncharacterized protein</fullName>
    </submittedName>
</protein>
<proteinExistence type="predicted"/>
<feature type="region of interest" description="Disordered" evidence="1">
    <location>
        <begin position="492"/>
        <end position="520"/>
    </location>
</feature>
<dbReference type="AlphaFoldDB" id="A0A146K6J2"/>
<gene>
    <name evidence="2" type="ORF">TPC1_17333</name>
</gene>
<dbReference type="EMBL" id="GDID01005467">
    <property type="protein sequence ID" value="JAP91139.1"/>
    <property type="molecule type" value="Transcribed_RNA"/>
</dbReference>
<feature type="compositionally biased region" description="Pro residues" evidence="1">
    <location>
        <begin position="506"/>
        <end position="520"/>
    </location>
</feature>
<reference evidence="2" key="1">
    <citation type="submission" date="2015-07" db="EMBL/GenBank/DDBJ databases">
        <title>Adaptation to a free-living lifestyle via gene acquisitions in the diplomonad Trepomonas sp. PC1.</title>
        <authorList>
            <person name="Xu F."/>
            <person name="Jerlstrom-Hultqvist J."/>
            <person name="Kolisko M."/>
            <person name="Simpson A.G.B."/>
            <person name="Roger A.J."/>
            <person name="Svard S.G."/>
            <person name="Andersson J.O."/>
        </authorList>
    </citation>
    <scope>NUCLEOTIDE SEQUENCE</scope>
    <source>
        <strain evidence="2">PC1</strain>
    </source>
</reference>
<evidence type="ECO:0000313" key="2">
    <source>
        <dbReference type="EMBL" id="JAP91139.1"/>
    </source>
</evidence>
<sequence length="520" mass="60685">QQLPGKISQNIFKIDAQQKIDTKHIKQNIYVKPNEAVLQQITNYDKLSSTKIPHKKNHFQSVIPQWDKKDDKDTKKRQEYLEQIQTLKSELGNVFKKNHEQLLELQHKNDLMESKINPSSVSLAYKATKEKIQQTLQIDLESQQTVTLQVDPDDVYTLPIQIGSLLQMFKKTFDYVDFDNYLNQFNELSTVVQAIKKISKRTKHQKIVFKQNSISGQQRAKQLQKADMYNRQLESTMIQLIQLCCGAFYCPDQNFNKKYNDLKPEVQQLITVKMMANTQQFPLFQLIGCGESVNYLTFDTEHYNSYVKDIEKQFSLQKTWQPYQFFQKAQQIKKINPRTRGVAPKYKRCGYECQLLINAESVCLYFICQLALQQQASPQLSGPEVVVFRDKLTSCLQNFDSFKAKVQDDSLWQSVQQFVLKRTGGIRTEQINYDEEEEQQEEIKIQSKTVYDKFRFGDFVICYSNGQLYKIDELGIDEQNEIDELQKVEVIENLPDLPSQEQPPTDLAPPNHPQDLPPPD</sequence>
<name>A0A146K6J2_9EUKA</name>
<accession>A0A146K6J2</accession>